<sequence>MVAAVAHLAVVGLGHERGRDPELASDLLANLSVGNQPVGGVFHTVVHPVQFELTVVFVVALDHVQAHGLGVGDELLVDRAHALEVLHLVGRAGAGTLDDLETGSFPCHFGLGARAHFEPGTFGERGVSAGQQRARVDGQRAAADIRQVRGLVGGAEDPGHRGVPRQDNEGVRLREGPELAGLYASADQVSMAVVLQVGERRAVEADALFQVAAKVVGGNHLGHDSRADGWQRVVDVLDSGSLDLRR</sequence>
<organism evidence="1 2">
    <name type="scientific">Cecembia lonarensis (strain CCUG 58316 / KCTC 22772 / LW9)</name>
    <dbReference type="NCBI Taxonomy" id="1225176"/>
    <lineage>
        <taxon>Bacteria</taxon>
        <taxon>Pseudomonadati</taxon>
        <taxon>Bacteroidota</taxon>
        <taxon>Cytophagia</taxon>
        <taxon>Cytophagales</taxon>
        <taxon>Cyclobacteriaceae</taxon>
        <taxon>Cecembia</taxon>
    </lineage>
</organism>
<dbReference type="EMBL" id="AMGM01000249">
    <property type="protein sequence ID" value="EKB47187.1"/>
    <property type="molecule type" value="Genomic_DNA"/>
</dbReference>
<name>K1L580_CECL9</name>
<dbReference type="Proteomes" id="UP000004478">
    <property type="component" value="Unassembled WGS sequence"/>
</dbReference>
<gene>
    <name evidence="1" type="ORF">B879_04220</name>
</gene>
<reference evidence="1 2" key="1">
    <citation type="journal article" date="2012" name="J. Bacteriol.">
        <title>Draft Genome Sequence of Cecembia lonarensis Strain LW9T, Isolated from Lonar Lake, a Haloalkaline Lake in India.</title>
        <authorList>
            <person name="Shivaji S."/>
            <person name="Ara S."/>
            <person name="Singh A."/>
            <person name="Pinnaka A.K."/>
        </authorList>
    </citation>
    <scope>NUCLEOTIDE SEQUENCE [LARGE SCALE GENOMIC DNA]</scope>
    <source>
        <strain evidence="1 2">LW9</strain>
    </source>
</reference>
<comment type="caution">
    <text evidence="1">The sequence shown here is derived from an EMBL/GenBank/DDBJ whole genome shotgun (WGS) entry which is preliminary data.</text>
</comment>
<accession>K1L580</accession>
<protein>
    <submittedName>
        <fullName evidence="1">Uncharacterized protein</fullName>
    </submittedName>
</protein>
<evidence type="ECO:0000313" key="2">
    <source>
        <dbReference type="Proteomes" id="UP000004478"/>
    </source>
</evidence>
<dbReference type="AlphaFoldDB" id="K1L580"/>
<evidence type="ECO:0000313" key="1">
    <source>
        <dbReference type="EMBL" id="EKB47187.1"/>
    </source>
</evidence>
<proteinExistence type="predicted"/>
<keyword evidence="2" id="KW-1185">Reference proteome</keyword>